<evidence type="ECO:0000313" key="3">
    <source>
        <dbReference type="Proteomes" id="UP001341840"/>
    </source>
</evidence>
<evidence type="ECO:0000256" key="1">
    <source>
        <dbReference type="SAM" id="MobiDB-lite"/>
    </source>
</evidence>
<dbReference type="EMBL" id="JASCZI010122091">
    <property type="protein sequence ID" value="MED6163679.1"/>
    <property type="molecule type" value="Genomic_DNA"/>
</dbReference>
<keyword evidence="3" id="KW-1185">Reference proteome</keyword>
<sequence>MEGTYSYDQGYTPWNPPPYQHHAPQYNVYQSNGFGDAYYGYEDPPPPYPPSQGNFEDIFQVLQQGRKEFWETQKRLEAQLATVTELVTRLVTPSVASTSITSQPLNSGDLPSQALSIPRRSIPTLFLCANQEGREDAPLNEEDIENLNHEEVCECLEEVEEKNEAQEVEDVDHEVENKDKEQKGMEIVHSASSKATPSKLPSELQFDLKLFLGCWTKKKENSAELGSEFKAYSGYLHKLHNNRTKVGALSSRKHLGPWQFQEKLVDSQNNGWTNQVWDPRKSYKSQHFWRFITYLGVLANLIYMTWNPIENTKSKHWWRFIASIEALRSLVHAVWDTRDQCNNKNWWRFKEEFKYKPS</sequence>
<evidence type="ECO:0000313" key="2">
    <source>
        <dbReference type="EMBL" id="MED6163679.1"/>
    </source>
</evidence>
<accession>A0ABU6US11</accession>
<protein>
    <submittedName>
        <fullName evidence="2">Uncharacterized protein</fullName>
    </submittedName>
</protein>
<feature type="compositionally biased region" description="Basic and acidic residues" evidence="1">
    <location>
        <begin position="174"/>
        <end position="183"/>
    </location>
</feature>
<reference evidence="2 3" key="1">
    <citation type="journal article" date="2023" name="Plants (Basel)">
        <title>Bridging the Gap: Combining Genomics and Transcriptomics Approaches to Understand Stylosanthes scabra, an Orphan Legume from the Brazilian Caatinga.</title>
        <authorList>
            <person name="Ferreira-Neto J.R.C."/>
            <person name="da Silva M.D."/>
            <person name="Binneck E."/>
            <person name="de Melo N.F."/>
            <person name="da Silva R.H."/>
            <person name="de Melo A.L.T.M."/>
            <person name="Pandolfi V."/>
            <person name="Bustamante F.O."/>
            <person name="Brasileiro-Vidal A.C."/>
            <person name="Benko-Iseppon A.M."/>
        </authorList>
    </citation>
    <scope>NUCLEOTIDE SEQUENCE [LARGE SCALE GENOMIC DNA]</scope>
    <source>
        <tissue evidence="2">Leaves</tissue>
    </source>
</reference>
<feature type="compositionally biased region" description="Acidic residues" evidence="1">
    <location>
        <begin position="163"/>
        <end position="173"/>
    </location>
</feature>
<dbReference type="Proteomes" id="UP001341840">
    <property type="component" value="Unassembled WGS sequence"/>
</dbReference>
<organism evidence="2 3">
    <name type="scientific">Stylosanthes scabra</name>
    <dbReference type="NCBI Taxonomy" id="79078"/>
    <lineage>
        <taxon>Eukaryota</taxon>
        <taxon>Viridiplantae</taxon>
        <taxon>Streptophyta</taxon>
        <taxon>Embryophyta</taxon>
        <taxon>Tracheophyta</taxon>
        <taxon>Spermatophyta</taxon>
        <taxon>Magnoliopsida</taxon>
        <taxon>eudicotyledons</taxon>
        <taxon>Gunneridae</taxon>
        <taxon>Pentapetalae</taxon>
        <taxon>rosids</taxon>
        <taxon>fabids</taxon>
        <taxon>Fabales</taxon>
        <taxon>Fabaceae</taxon>
        <taxon>Papilionoideae</taxon>
        <taxon>50 kb inversion clade</taxon>
        <taxon>dalbergioids sensu lato</taxon>
        <taxon>Dalbergieae</taxon>
        <taxon>Pterocarpus clade</taxon>
        <taxon>Stylosanthes</taxon>
    </lineage>
</organism>
<comment type="caution">
    <text evidence="2">The sequence shown here is derived from an EMBL/GenBank/DDBJ whole genome shotgun (WGS) entry which is preliminary data.</text>
</comment>
<feature type="region of interest" description="Disordered" evidence="1">
    <location>
        <begin position="163"/>
        <end position="183"/>
    </location>
</feature>
<name>A0ABU6US11_9FABA</name>
<gene>
    <name evidence="2" type="ORF">PIB30_082330</name>
</gene>
<proteinExistence type="predicted"/>